<evidence type="ECO:0000313" key="2">
    <source>
        <dbReference type="Proteomes" id="UP000298493"/>
    </source>
</evidence>
<protein>
    <submittedName>
        <fullName evidence="1">Uncharacterized protein</fullName>
    </submittedName>
</protein>
<dbReference type="Proteomes" id="UP000298493">
    <property type="component" value="Unassembled WGS sequence"/>
</dbReference>
<dbReference type="EMBL" id="SNSC02000018">
    <property type="protein sequence ID" value="TID16604.1"/>
    <property type="molecule type" value="Genomic_DNA"/>
</dbReference>
<accession>A0A4Z1NZF8</accession>
<name>A0A4Z1NZF8_9PEZI</name>
<keyword evidence="2" id="KW-1185">Reference proteome</keyword>
<proteinExistence type="predicted"/>
<comment type="caution">
    <text evidence="1">The sequence shown here is derived from an EMBL/GenBank/DDBJ whole genome shotgun (WGS) entry which is preliminary data.</text>
</comment>
<reference evidence="1 2" key="1">
    <citation type="submission" date="2019-04" db="EMBL/GenBank/DDBJ databases">
        <title>High contiguity whole genome sequence and gene annotation resource for two Venturia nashicola isolates.</title>
        <authorList>
            <person name="Prokchorchik M."/>
            <person name="Won K."/>
            <person name="Lee Y."/>
            <person name="Choi E.D."/>
            <person name="Segonzac C."/>
            <person name="Sohn K.H."/>
        </authorList>
    </citation>
    <scope>NUCLEOTIDE SEQUENCE [LARGE SCALE GENOMIC DNA]</scope>
    <source>
        <strain evidence="1 2">PRI2</strain>
    </source>
</reference>
<gene>
    <name evidence="1" type="ORF">E6O75_ATG11722</name>
</gene>
<dbReference type="AlphaFoldDB" id="A0A4Z1NZF8"/>
<evidence type="ECO:0000313" key="1">
    <source>
        <dbReference type="EMBL" id="TID16604.1"/>
    </source>
</evidence>
<organism evidence="1 2">
    <name type="scientific">Venturia nashicola</name>
    <dbReference type="NCBI Taxonomy" id="86259"/>
    <lineage>
        <taxon>Eukaryota</taxon>
        <taxon>Fungi</taxon>
        <taxon>Dikarya</taxon>
        <taxon>Ascomycota</taxon>
        <taxon>Pezizomycotina</taxon>
        <taxon>Dothideomycetes</taxon>
        <taxon>Pleosporomycetidae</taxon>
        <taxon>Venturiales</taxon>
        <taxon>Venturiaceae</taxon>
        <taxon>Venturia</taxon>
    </lineage>
</organism>
<sequence length="78" mass="8695">MPTSLPSQTVHTRHHFLAHDHSAHARSCSAHLLQLTSNFLPELVVITSSLDHKTTIRMESGRIRTKQQDGEAVSPCIQ</sequence>